<dbReference type="PANTHER" id="PTHR38461">
    <property type="entry name" value="4-DEOXY-L-THREO-5-HEXOSULOSE-URONATE KETOL-ISOMERASE"/>
    <property type="match status" value="1"/>
</dbReference>
<dbReference type="InterPro" id="IPR027449">
    <property type="entry name" value="KduI_N"/>
</dbReference>
<dbReference type="EMBL" id="FOFB01000014">
    <property type="protein sequence ID" value="SEQ69357.1"/>
    <property type="molecule type" value="Genomic_DNA"/>
</dbReference>
<evidence type="ECO:0000256" key="3">
    <source>
        <dbReference type="ARBA" id="ARBA00022723"/>
    </source>
</evidence>
<dbReference type="InterPro" id="IPR014710">
    <property type="entry name" value="RmlC-like_jellyroll"/>
</dbReference>
<evidence type="ECO:0000256" key="1">
    <source>
        <dbReference type="ARBA" id="ARBA00000552"/>
    </source>
</evidence>
<evidence type="ECO:0000313" key="8">
    <source>
        <dbReference type="Proteomes" id="UP000199021"/>
    </source>
</evidence>
<dbReference type="PANTHER" id="PTHR38461:SF1">
    <property type="entry name" value="4-DEOXY-L-THREO-5-HEXOSULOSE-URONATE KETOL-ISOMERASE"/>
    <property type="match status" value="1"/>
</dbReference>
<dbReference type="CDD" id="cd20294">
    <property type="entry name" value="cupin_KduI_N"/>
    <property type="match status" value="1"/>
</dbReference>
<dbReference type="GO" id="GO:0008697">
    <property type="term" value="F:4-deoxy-L-threo-5-hexosulose-uronate ketol-isomerase activity"/>
    <property type="evidence" value="ECO:0007669"/>
    <property type="project" value="UniProtKB-UniRule"/>
</dbReference>
<feature type="binding site" evidence="6">
    <location>
        <position position="243"/>
    </location>
    <ligand>
        <name>Zn(2+)</name>
        <dbReference type="ChEBI" id="CHEBI:29105"/>
    </ligand>
</feature>
<gene>
    <name evidence="6" type="primary">kduI</name>
    <name evidence="7" type="ORF">SAMN05444359_11433</name>
</gene>
<comment type="function">
    <text evidence="6">Catalyzes the isomerization of 5-dehydro-4-deoxy-D-glucuronate to 3-deoxy-D-glycero-2,5-hexodiulosonate.</text>
</comment>
<dbReference type="EC" id="5.3.1.17" evidence="6"/>
<dbReference type="Proteomes" id="UP000199021">
    <property type="component" value="Unassembled WGS sequence"/>
</dbReference>
<dbReference type="Gene3D" id="2.60.120.10">
    <property type="entry name" value="Jelly Rolls"/>
    <property type="match status" value="1"/>
</dbReference>
<proteinExistence type="inferred from homology"/>
<comment type="cofactor">
    <cofactor evidence="6">
        <name>Zn(2+)</name>
        <dbReference type="ChEBI" id="CHEBI:29105"/>
    </cofactor>
    <text evidence="6">Binds 1 zinc ion per subunit.</text>
</comment>
<dbReference type="SUPFAM" id="SSF51182">
    <property type="entry name" value="RmlC-like cupins"/>
    <property type="match status" value="1"/>
</dbReference>
<keyword evidence="8" id="KW-1185">Reference proteome</keyword>
<dbReference type="HAMAP" id="MF_00687">
    <property type="entry name" value="KduI"/>
    <property type="match status" value="1"/>
</dbReference>
<dbReference type="InterPro" id="IPR021120">
    <property type="entry name" value="KduI/IolB_isomerase"/>
</dbReference>
<dbReference type="FunCoup" id="A0A1H9I491">
    <property type="interactions" value="15"/>
</dbReference>
<name>A0A1H9I491_9BACT</name>
<sequence length="276" mass="31237">MTTRYGVHFDHFKTFTTDETRQEFLADDIYQEGKVELIYSHYDRFIFGMAVPTVKSLDLPNDDDLRAAYFLERRELGVLNLGGAGSVTVDGTTYELGRFDCLYVSRGSQSVSFSSVAAGEPAKFYLNSAPAHREYPTTKYTQSQANKVELGDEEHANKRVLFQYIHEDGIKSCQLVMGFTELIPGNIWNTFPPHTHERRMEVYLYFDIPGDNLVMHFMGKPDETRHIAVRNFEAVISPPWSIHSGAGTAAYRFVWGMAGENQSFTDMDGAPLGTVR</sequence>
<dbReference type="InParanoid" id="A0A1H9I491"/>
<evidence type="ECO:0000256" key="2">
    <source>
        <dbReference type="ARBA" id="ARBA00008086"/>
    </source>
</evidence>
<feature type="binding site" evidence="6">
    <location>
        <position position="201"/>
    </location>
    <ligand>
        <name>Zn(2+)</name>
        <dbReference type="ChEBI" id="CHEBI:29105"/>
    </ligand>
</feature>
<dbReference type="GO" id="GO:0008270">
    <property type="term" value="F:zinc ion binding"/>
    <property type="evidence" value="ECO:0007669"/>
    <property type="project" value="UniProtKB-UniRule"/>
</dbReference>
<dbReference type="Pfam" id="PF04962">
    <property type="entry name" value="KduI"/>
    <property type="match status" value="1"/>
</dbReference>
<keyword evidence="3 6" id="KW-0479">Metal-binding</keyword>
<organism evidence="7 8">
    <name type="scientific">Neolewinella agarilytica</name>
    <dbReference type="NCBI Taxonomy" id="478744"/>
    <lineage>
        <taxon>Bacteria</taxon>
        <taxon>Pseudomonadati</taxon>
        <taxon>Bacteroidota</taxon>
        <taxon>Saprospiria</taxon>
        <taxon>Saprospirales</taxon>
        <taxon>Lewinellaceae</taxon>
        <taxon>Neolewinella</taxon>
    </lineage>
</organism>
<comment type="similarity">
    <text evidence="2 6">Belongs to the KduI family.</text>
</comment>
<dbReference type="STRING" id="478744.SAMN05444359_11433"/>
<protein>
    <recommendedName>
        <fullName evidence="6">4-deoxy-L-threo-5-hexosulose-uronate ketol-isomerase</fullName>
        <ecNumber evidence="6">5.3.1.17</ecNumber>
    </recommendedName>
    <alternativeName>
        <fullName evidence="6">5-keto-4-deoxyuronate isomerase</fullName>
    </alternativeName>
    <alternativeName>
        <fullName evidence="6">DKI isomerase</fullName>
    </alternativeName>
</protein>
<dbReference type="UniPathway" id="UPA00545">
    <property type="reaction ID" value="UER00826"/>
</dbReference>
<dbReference type="PIRSF" id="PIRSF006625">
    <property type="entry name" value="KduI"/>
    <property type="match status" value="1"/>
</dbReference>
<evidence type="ECO:0000256" key="5">
    <source>
        <dbReference type="ARBA" id="ARBA00023235"/>
    </source>
</evidence>
<feature type="binding site" evidence="6">
    <location>
        <position position="194"/>
    </location>
    <ligand>
        <name>Zn(2+)</name>
        <dbReference type="ChEBI" id="CHEBI:29105"/>
    </ligand>
</feature>
<dbReference type="InterPro" id="IPR011051">
    <property type="entry name" value="RmlC_Cupin_sf"/>
</dbReference>
<dbReference type="InterPro" id="IPR007045">
    <property type="entry name" value="KduI"/>
</dbReference>
<evidence type="ECO:0000256" key="4">
    <source>
        <dbReference type="ARBA" id="ARBA00022833"/>
    </source>
</evidence>
<dbReference type="NCBIfam" id="NF002091">
    <property type="entry name" value="PRK00924.1"/>
    <property type="match status" value="1"/>
</dbReference>
<dbReference type="GO" id="GO:0042840">
    <property type="term" value="P:D-glucuronate catabolic process"/>
    <property type="evidence" value="ECO:0007669"/>
    <property type="project" value="TreeGrafter"/>
</dbReference>
<comment type="pathway">
    <text evidence="6">Glycan metabolism; pectin degradation; 2-dehydro-3-deoxy-D-gluconate from pectin: step 4/5.</text>
</comment>
<dbReference type="RefSeq" id="WP_090169278.1">
    <property type="nucleotide sequence ID" value="NZ_FOFB01000014.1"/>
</dbReference>
<accession>A0A1H9I491</accession>
<evidence type="ECO:0000256" key="6">
    <source>
        <dbReference type="HAMAP-Rule" id="MF_00687"/>
    </source>
</evidence>
<dbReference type="GO" id="GO:0045490">
    <property type="term" value="P:pectin catabolic process"/>
    <property type="evidence" value="ECO:0007669"/>
    <property type="project" value="UniProtKB-UniRule"/>
</dbReference>
<reference evidence="8" key="1">
    <citation type="submission" date="2016-10" db="EMBL/GenBank/DDBJ databases">
        <authorList>
            <person name="Varghese N."/>
            <person name="Submissions S."/>
        </authorList>
    </citation>
    <scope>NUCLEOTIDE SEQUENCE [LARGE SCALE GENOMIC DNA]</scope>
    <source>
        <strain evidence="8">DSM 24740</strain>
    </source>
</reference>
<dbReference type="CDD" id="cd20491">
    <property type="entry name" value="cupin_KduI_C"/>
    <property type="match status" value="1"/>
</dbReference>
<keyword evidence="5 6" id="KW-0413">Isomerase</keyword>
<dbReference type="GO" id="GO:0019698">
    <property type="term" value="P:D-galacturonate catabolic process"/>
    <property type="evidence" value="ECO:0007669"/>
    <property type="project" value="TreeGrafter"/>
</dbReference>
<dbReference type="AlphaFoldDB" id="A0A1H9I491"/>
<keyword evidence="4 6" id="KW-0862">Zinc</keyword>
<dbReference type="Gene3D" id="2.60.120.520">
    <property type="entry name" value="pectin degrading enzyme 5-keto 4- deoxyuronate isomerase, domain 1"/>
    <property type="match status" value="1"/>
</dbReference>
<evidence type="ECO:0000313" key="7">
    <source>
        <dbReference type="EMBL" id="SEQ69357.1"/>
    </source>
</evidence>
<dbReference type="OrthoDB" id="9770644at2"/>
<comment type="catalytic activity">
    <reaction evidence="1 6">
        <text>5-dehydro-4-deoxy-D-glucuronate = 3-deoxy-D-glycero-2,5-hexodiulosonate</text>
        <dbReference type="Rhea" id="RHEA:23896"/>
        <dbReference type="ChEBI" id="CHEBI:17117"/>
        <dbReference type="ChEBI" id="CHEBI:29071"/>
        <dbReference type="EC" id="5.3.1.17"/>
    </reaction>
</comment>
<feature type="binding site" evidence="6">
    <location>
        <position position="196"/>
    </location>
    <ligand>
        <name>Zn(2+)</name>
        <dbReference type="ChEBI" id="CHEBI:29105"/>
    </ligand>
</feature>